<dbReference type="AlphaFoldDB" id="A0A4S2DEP3"/>
<keyword evidence="4" id="KW-1185">Reference proteome</keyword>
<sequence>MKIDLLINQIDNHNEANILATKKYRPREVILIYRKEDKEKLNSLIDYYKNNFNEVTLKDINIEEGNMELLENLIKNNKDKEILVNLTGGSRINSLLLLNIIKELDIKSVYLDIKNRDIYTFHRGVNIDKEDFEDMELNTILKASGGEFINDSTDFSKKEDLKLFTKSIYKNLELWHKHKQKLYDSNIFTHDINNPKSIKIKVGLFNKDEKKLLNQILLKLKSMGEIQYIEDRNEINVEFMNDYLKSFIFKSGTWLEIATNNMIKEIKEIDEVKSGVMFLWNDKSKVVRNEVDVIAIKDSIPICISCKDSDKYNEDTLNELEVYSKQIGGDNSYKVLVATKEPIKLSVKERAKEMNINIIIFEGDEEKFKKTIKNIIFKN</sequence>
<dbReference type="OrthoDB" id="1904635at2"/>
<evidence type="ECO:0000259" key="1">
    <source>
        <dbReference type="Pfam" id="PF09002"/>
    </source>
</evidence>
<dbReference type="InterPro" id="IPR015093">
    <property type="entry name" value="Card1_endonucl_dom"/>
</dbReference>
<gene>
    <name evidence="3" type="ORF">E5347_15050</name>
</gene>
<accession>A0A4S2DEP3</accession>
<dbReference type="Pfam" id="PF23400">
    <property type="entry name" value="CARF_Card1"/>
    <property type="match status" value="1"/>
</dbReference>
<evidence type="ECO:0000313" key="3">
    <source>
        <dbReference type="EMBL" id="TGY40448.1"/>
    </source>
</evidence>
<dbReference type="Pfam" id="PF09002">
    <property type="entry name" value="Card1_endonuc"/>
    <property type="match status" value="1"/>
</dbReference>
<dbReference type="InterPro" id="IPR011856">
    <property type="entry name" value="tRNA_endonuc-like_dom_sf"/>
</dbReference>
<dbReference type="InterPro" id="IPR056339">
    <property type="entry name" value="CARF_Card1"/>
</dbReference>
<comment type="caution">
    <text evidence="3">The sequence shown here is derived from an EMBL/GenBank/DDBJ whole genome shotgun (WGS) entry which is preliminary data.</text>
</comment>
<dbReference type="GO" id="GO:0003676">
    <property type="term" value="F:nucleic acid binding"/>
    <property type="evidence" value="ECO:0007669"/>
    <property type="project" value="InterPro"/>
</dbReference>
<evidence type="ECO:0000259" key="2">
    <source>
        <dbReference type="Pfam" id="PF23400"/>
    </source>
</evidence>
<evidence type="ECO:0000313" key="4">
    <source>
        <dbReference type="Proteomes" id="UP000306888"/>
    </source>
</evidence>
<name>A0A4S2DEP3_9CLOT</name>
<protein>
    <submittedName>
        <fullName evidence="3">DUF1887 family protein</fullName>
    </submittedName>
</protein>
<proteinExistence type="predicted"/>
<dbReference type="SUPFAM" id="SSF52980">
    <property type="entry name" value="Restriction endonuclease-like"/>
    <property type="match status" value="1"/>
</dbReference>
<dbReference type="InterPro" id="IPR011335">
    <property type="entry name" value="Restrct_endonuc-II-like"/>
</dbReference>
<feature type="domain" description="Card1 CARF" evidence="2">
    <location>
        <begin position="22"/>
        <end position="120"/>
    </location>
</feature>
<dbReference type="Proteomes" id="UP000306888">
    <property type="component" value="Unassembled WGS sequence"/>
</dbReference>
<organism evidence="3 4">
    <name type="scientific">Clostridium sartagoforme</name>
    <dbReference type="NCBI Taxonomy" id="84031"/>
    <lineage>
        <taxon>Bacteria</taxon>
        <taxon>Bacillati</taxon>
        <taxon>Bacillota</taxon>
        <taxon>Clostridia</taxon>
        <taxon>Eubacteriales</taxon>
        <taxon>Clostridiaceae</taxon>
        <taxon>Clostridium</taxon>
    </lineage>
</organism>
<reference evidence="3 4" key="1">
    <citation type="submission" date="2019-04" db="EMBL/GenBank/DDBJ databases">
        <title>Microbes associate with the intestines of laboratory mice.</title>
        <authorList>
            <person name="Navarre W."/>
            <person name="Wong E."/>
            <person name="Huang K."/>
            <person name="Tropini C."/>
            <person name="Ng K."/>
            <person name="Yu B."/>
        </authorList>
    </citation>
    <scope>NUCLEOTIDE SEQUENCE [LARGE SCALE GENOMIC DNA]</scope>
    <source>
        <strain evidence="3 4">NM50_B9-20</strain>
    </source>
</reference>
<dbReference type="Gene3D" id="3.40.50.10770">
    <property type="entry name" value="Hypothetical protein VC1899 like domain (Restriction endonuclease-like)"/>
    <property type="match status" value="1"/>
</dbReference>
<dbReference type="EMBL" id="SRYR01000013">
    <property type="protein sequence ID" value="TGY40448.1"/>
    <property type="molecule type" value="Genomic_DNA"/>
</dbReference>
<feature type="domain" description="Card1 endonuclease" evidence="1">
    <location>
        <begin position="249"/>
        <end position="373"/>
    </location>
</feature>
<dbReference type="Gene3D" id="3.40.1350.10">
    <property type="match status" value="1"/>
</dbReference>
<dbReference type="RefSeq" id="WP_136008048.1">
    <property type="nucleotide sequence ID" value="NZ_SRYR01000013.1"/>
</dbReference>